<evidence type="ECO:0000256" key="1">
    <source>
        <dbReference type="ARBA" id="ARBA00022737"/>
    </source>
</evidence>
<feature type="region of interest" description="Disordered" evidence="4">
    <location>
        <begin position="182"/>
        <end position="422"/>
    </location>
</feature>
<dbReference type="InterPro" id="IPR000504">
    <property type="entry name" value="RRM_dom"/>
</dbReference>
<keyword evidence="1" id="KW-0677">Repeat</keyword>
<gene>
    <name evidence="6" type="ORF">GSOID_T00003180001</name>
</gene>
<dbReference type="OrthoDB" id="1875751at2759"/>
<feature type="compositionally biased region" description="Basic and acidic residues" evidence="4">
    <location>
        <begin position="216"/>
        <end position="226"/>
    </location>
</feature>
<dbReference type="SMART" id="SM00360">
    <property type="entry name" value="RRM"/>
    <property type="match status" value="2"/>
</dbReference>
<dbReference type="AlphaFoldDB" id="E4X6P4"/>
<evidence type="ECO:0000256" key="4">
    <source>
        <dbReference type="SAM" id="MobiDB-lite"/>
    </source>
</evidence>
<dbReference type="PANTHER" id="PTHR48026:SF14">
    <property type="entry name" value="HETEROGENEOUS NUCLEAR RIBONUCLEOPROTEIN A1"/>
    <property type="match status" value="1"/>
</dbReference>
<dbReference type="PROSITE" id="PS50102">
    <property type="entry name" value="RRM"/>
    <property type="match status" value="2"/>
</dbReference>
<evidence type="ECO:0000256" key="3">
    <source>
        <dbReference type="PROSITE-ProRule" id="PRU00176"/>
    </source>
</evidence>
<feature type="domain" description="RRM" evidence="5">
    <location>
        <begin position="110"/>
        <end position="179"/>
    </location>
</feature>
<organism evidence="6">
    <name type="scientific">Oikopleura dioica</name>
    <name type="common">Tunicate</name>
    <dbReference type="NCBI Taxonomy" id="34765"/>
    <lineage>
        <taxon>Eukaryota</taxon>
        <taxon>Metazoa</taxon>
        <taxon>Chordata</taxon>
        <taxon>Tunicata</taxon>
        <taxon>Appendicularia</taxon>
        <taxon>Copelata</taxon>
        <taxon>Oikopleuridae</taxon>
        <taxon>Oikopleura</taxon>
    </lineage>
</organism>
<name>E4X6P4_OIKDI</name>
<dbReference type="EMBL" id="FN653027">
    <property type="protein sequence ID" value="CBY07825.1"/>
    <property type="molecule type" value="Genomic_DNA"/>
</dbReference>
<proteinExistence type="predicted"/>
<dbReference type="FunFam" id="3.30.70.330:FF:000040">
    <property type="entry name" value="Heterogeneous nuclear ribonucleoprotein A2/B1"/>
    <property type="match status" value="1"/>
</dbReference>
<evidence type="ECO:0000259" key="5">
    <source>
        <dbReference type="PROSITE" id="PS50102"/>
    </source>
</evidence>
<accession>E4X6P4</accession>
<reference evidence="6" key="1">
    <citation type="journal article" date="2010" name="Science">
        <title>Plasticity of animal genome architecture unmasked by rapid evolution of a pelagic tunicate.</title>
        <authorList>
            <person name="Denoeud F."/>
            <person name="Henriet S."/>
            <person name="Mungpakdee S."/>
            <person name="Aury J.M."/>
            <person name="Da Silva C."/>
            <person name="Brinkmann H."/>
            <person name="Mikhaleva J."/>
            <person name="Olsen L.C."/>
            <person name="Jubin C."/>
            <person name="Canestro C."/>
            <person name="Bouquet J.M."/>
            <person name="Danks G."/>
            <person name="Poulain J."/>
            <person name="Campsteijn C."/>
            <person name="Adamski M."/>
            <person name="Cross I."/>
            <person name="Yadetie F."/>
            <person name="Muffato M."/>
            <person name="Louis A."/>
            <person name="Butcher S."/>
            <person name="Tsagkogeorga G."/>
            <person name="Konrad A."/>
            <person name="Singh S."/>
            <person name="Jensen M.F."/>
            <person name="Cong E.H."/>
            <person name="Eikeseth-Otteraa H."/>
            <person name="Noel B."/>
            <person name="Anthouard V."/>
            <person name="Porcel B.M."/>
            <person name="Kachouri-Lafond R."/>
            <person name="Nishino A."/>
            <person name="Ugolini M."/>
            <person name="Chourrout P."/>
            <person name="Nishida H."/>
            <person name="Aasland R."/>
            <person name="Huzurbazar S."/>
            <person name="Westhof E."/>
            <person name="Delsuc F."/>
            <person name="Lehrach H."/>
            <person name="Reinhardt R."/>
            <person name="Weissenbach J."/>
            <person name="Roy S.W."/>
            <person name="Artiguenave F."/>
            <person name="Postlethwait J.H."/>
            <person name="Manak J.R."/>
            <person name="Thompson E.M."/>
            <person name="Jaillon O."/>
            <person name="Du Pasquier L."/>
            <person name="Boudinot P."/>
            <person name="Liberles D.A."/>
            <person name="Volff J.N."/>
            <person name="Philippe H."/>
            <person name="Lenhard B."/>
            <person name="Roest Crollius H."/>
            <person name="Wincker P."/>
            <person name="Chourrout D."/>
        </authorList>
    </citation>
    <scope>NUCLEOTIDE SEQUENCE [LARGE SCALE GENOMIC DNA]</scope>
</reference>
<dbReference type="InterPro" id="IPR035979">
    <property type="entry name" value="RBD_domain_sf"/>
</dbReference>
<dbReference type="GO" id="GO:0071013">
    <property type="term" value="C:catalytic step 2 spliceosome"/>
    <property type="evidence" value="ECO:0007669"/>
    <property type="project" value="TreeGrafter"/>
</dbReference>
<feature type="compositionally biased region" description="Basic and acidic residues" evidence="4">
    <location>
        <begin position="234"/>
        <end position="304"/>
    </location>
</feature>
<evidence type="ECO:0000256" key="2">
    <source>
        <dbReference type="ARBA" id="ARBA00022884"/>
    </source>
</evidence>
<dbReference type="PANTHER" id="PTHR48026">
    <property type="entry name" value="HOMOLOGOUS TO DROSOPHILA SQD (SQUID) PROTEIN"/>
    <property type="match status" value="1"/>
</dbReference>
<dbReference type="SUPFAM" id="SSF54928">
    <property type="entry name" value="RNA-binding domain, RBD"/>
    <property type="match status" value="2"/>
</dbReference>
<feature type="domain" description="RRM" evidence="5">
    <location>
        <begin position="19"/>
        <end position="102"/>
    </location>
</feature>
<dbReference type="InParanoid" id="E4X6P4"/>
<evidence type="ECO:0000313" key="7">
    <source>
        <dbReference type="Proteomes" id="UP000001307"/>
    </source>
</evidence>
<sequence>MSETHHIIDDEFNEPEQARKIFIGNLPYEADEEMLKNHFSRFGEIVDCVVPKDPKTKFAKGFGFVTFTRGTAVDEVMTNRPHKVAGRVLEPKRAISRNESRDPAAAVSTTKLYIGSIGDLTETEIKEYFSSFGAITEFELHADKGQAFVTFQDHDPVDRIVGDKHTVAGRPIETRKALTRFQIETATKRRENQARRGVHDRDRRHHHQPGPHPYVRPHEDHHDGPNHRRGPPHGYHDRGAYHDRGYDRPGFEDRGYPRDRYGPPQDRYGDPYARERSPPRGYDRYGGYDRPPVDRYGPPRDYYDRYGPPEQNRYGGHPHLPRDSYSDRGYPPRDPHSHGGYPAPPPGPPSRDGSAYPAPPSAYDNGRSASYIADPAANGSSREKGQESKAGSEAAPGSGQYYNPSVPPEARAGYAGSGYYKV</sequence>
<feature type="compositionally biased region" description="Basic and acidic residues" evidence="4">
    <location>
        <begin position="186"/>
        <end position="201"/>
    </location>
</feature>
<dbReference type="Proteomes" id="UP000001307">
    <property type="component" value="Unassembled WGS sequence"/>
</dbReference>
<dbReference type="InterPro" id="IPR012677">
    <property type="entry name" value="Nucleotide-bd_a/b_plait_sf"/>
</dbReference>
<protein>
    <recommendedName>
        <fullName evidence="5">RRM domain-containing protein</fullName>
    </recommendedName>
</protein>
<dbReference type="Gene3D" id="3.30.70.330">
    <property type="match status" value="2"/>
</dbReference>
<keyword evidence="7" id="KW-1185">Reference proteome</keyword>
<feature type="compositionally biased region" description="Basic and acidic residues" evidence="4">
    <location>
        <begin position="320"/>
        <end position="337"/>
    </location>
</feature>
<keyword evidence="2 3" id="KW-0694">RNA-binding</keyword>
<dbReference type="Pfam" id="PF00076">
    <property type="entry name" value="RRM_1"/>
    <property type="match status" value="2"/>
</dbReference>
<dbReference type="GO" id="GO:0000398">
    <property type="term" value="P:mRNA splicing, via spliceosome"/>
    <property type="evidence" value="ECO:0007669"/>
    <property type="project" value="TreeGrafter"/>
</dbReference>
<dbReference type="GO" id="GO:0003730">
    <property type="term" value="F:mRNA 3'-UTR binding"/>
    <property type="evidence" value="ECO:0007669"/>
    <property type="project" value="TreeGrafter"/>
</dbReference>
<evidence type="ECO:0000313" key="6">
    <source>
        <dbReference type="EMBL" id="CBY07825.1"/>
    </source>
</evidence>